<evidence type="ECO:0000259" key="2">
    <source>
        <dbReference type="Pfam" id="PF07715"/>
    </source>
</evidence>
<dbReference type="Pfam" id="PF07715">
    <property type="entry name" value="Plug"/>
    <property type="match status" value="1"/>
</dbReference>
<dbReference type="InterPro" id="IPR012910">
    <property type="entry name" value="Plug_dom"/>
</dbReference>
<comment type="similarity">
    <text evidence="1">Belongs to the TonB-dependent receptor family.</text>
</comment>
<name>A0ABR9T880_9SPHI</name>
<gene>
    <name evidence="3" type="ORF">C4F40_12500</name>
</gene>
<dbReference type="InterPro" id="IPR023997">
    <property type="entry name" value="TonB-dep_OMP_SusC/RagA_CS"/>
</dbReference>
<dbReference type="Proteomes" id="UP000618319">
    <property type="component" value="Unassembled WGS sequence"/>
</dbReference>
<dbReference type="InterPro" id="IPR037066">
    <property type="entry name" value="Plug_dom_sf"/>
</dbReference>
<dbReference type="SUPFAM" id="SSF56935">
    <property type="entry name" value="Porins"/>
    <property type="match status" value="1"/>
</dbReference>
<dbReference type="PROSITE" id="PS52016">
    <property type="entry name" value="TONB_DEPENDENT_REC_3"/>
    <property type="match status" value="1"/>
</dbReference>
<evidence type="ECO:0000256" key="1">
    <source>
        <dbReference type="PROSITE-ProRule" id="PRU01360"/>
    </source>
</evidence>
<sequence>MKRKFPFNTRLVKRSAYWLPIFLVLGVPAVGVASKVVSDLAYSHKLINVTGKVVDKAGNPIAGATVFIKGSKTSAGTDQNGVFRMNLPTGNEVLVVSFVGYKSQEIAVDGRVNLSITLESSADNLDEVVVVGYGQQKKIHLTGAVETISGEELEDLPVTNVGAALAGRVLGLNVSGGVRRPGGPATLQLRNPMSVSKDGGTNQPLYVIDGIIQVTSQGAPDNSLFNTLSPAEIESLSFLKDGSAAVYGARGANGVVLVTTRRGKSGKPMISYNGNYGFMDAAYRTEMMSAYDYANYINIMNGPNGANRSAEDPNFFFSPDEVEHFRTRSFDWLEPAWKTAHNTSHALNISGGSDRATYFSNVSYVNQGGNLGSLDYDRWNFRAGSSLNVAEGLKLDLQLSGNAEQQVKTFNKLGGENDDNDYRNLITMPQYIPMYVDGYPVRPPGGGGYHYYEILRLNNLSDGRRRKLSVNVTAEYKLPFLKELTARLSYGSNFDNGRTGRIGTHYMLYQFNRAGANQHIYDEGATVGNATRINNDNRLSIINQSGQNNQINFSLNYGRSFGKHNVSGLFLVERSESESYQENLLRDDPLSDTNGQFNSAFGTIDGSTTRYEAGTLSYVGRANWSYGNKYMAEFLFRSDASTRFAPENYWGQFYTLSGGWVISEENFFKSSFVDLLKIRYSFGILGKDDTRAWQWRQRYTYQNGKGAVFGGDNPASMGMKMEVSPNRNARWSDDYKNNLGIDATFLKSRLSTTVELFYNRGRNMLMERTATVPITVGGSIASENFGEIDMFGTEFQVGWRDKIGSDFNYGGSFRFTWYDNKVLVGNFSPQDLMYPWNPKPDRSSDIGVWGFDHLGMFRSQQDIDAYVNTYNITSLFGLPVDQLRPGMLYYRDVRGPLQDDGTFADPDGIVDENDRVQISRRQAAPYFIGSTLNASYKGISFEMVIDGSFGGHREMEGLMRQAIPGNISSSVANKPTIWNDIYDPELNPGGKLPNPHWLTEMNNNSDVNINSQFWKVNSLMLRVRNFNVGYTLPQAIMKPYGVDNVRLYFTALNPFYIYNPYSYRDPEIEFDAYPVLRSFSLGLNVRF</sequence>
<dbReference type="Gene3D" id="2.60.40.1120">
    <property type="entry name" value="Carboxypeptidase-like, regulatory domain"/>
    <property type="match status" value="1"/>
</dbReference>
<keyword evidence="1" id="KW-0813">Transport</keyword>
<dbReference type="EMBL" id="PSKQ01000021">
    <property type="protein sequence ID" value="MBE8721541.1"/>
    <property type="molecule type" value="Genomic_DNA"/>
</dbReference>
<accession>A0ABR9T880</accession>
<dbReference type="InterPro" id="IPR039426">
    <property type="entry name" value="TonB-dep_rcpt-like"/>
</dbReference>
<keyword evidence="1" id="KW-0998">Cell outer membrane</keyword>
<dbReference type="NCBIfam" id="TIGR04056">
    <property type="entry name" value="OMP_RagA_SusC"/>
    <property type="match status" value="1"/>
</dbReference>
<organism evidence="3 4">
    <name type="scientific">Sphingobacterium pedocola</name>
    <dbReference type="NCBI Taxonomy" id="2082722"/>
    <lineage>
        <taxon>Bacteria</taxon>
        <taxon>Pseudomonadati</taxon>
        <taxon>Bacteroidota</taxon>
        <taxon>Sphingobacteriia</taxon>
        <taxon>Sphingobacteriales</taxon>
        <taxon>Sphingobacteriaceae</taxon>
        <taxon>Sphingobacterium</taxon>
    </lineage>
</organism>
<dbReference type="NCBIfam" id="TIGR04057">
    <property type="entry name" value="SusC_RagA_signa"/>
    <property type="match status" value="1"/>
</dbReference>
<dbReference type="SUPFAM" id="SSF49464">
    <property type="entry name" value="Carboxypeptidase regulatory domain-like"/>
    <property type="match status" value="1"/>
</dbReference>
<dbReference type="RefSeq" id="WP_196939494.1">
    <property type="nucleotide sequence ID" value="NZ_MU158690.1"/>
</dbReference>
<proteinExistence type="inferred from homology"/>
<keyword evidence="1" id="KW-0812">Transmembrane</keyword>
<keyword evidence="4" id="KW-1185">Reference proteome</keyword>
<feature type="domain" description="TonB-dependent receptor plug" evidence="2">
    <location>
        <begin position="139"/>
        <end position="255"/>
    </location>
</feature>
<comment type="caution">
    <text evidence="3">The sequence shown here is derived from an EMBL/GenBank/DDBJ whole genome shotgun (WGS) entry which is preliminary data.</text>
</comment>
<comment type="subcellular location">
    <subcellularLocation>
        <location evidence="1">Cell outer membrane</location>
        <topology evidence="1">Multi-pass membrane protein</topology>
    </subcellularLocation>
</comment>
<keyword evidence="1" id="KW-0472">Membrane</keyword>
<dbReference type="Pfam" id="PF13715">
    <property type="entry name" value="CarbopepD_reg_2"/>
    <property type="match status" value="1"/>
</dbReference>
<dbReference type="InterPro" id="IPR023996">
    <property type="entry name" value="TonB-dep_OMP_SusC/RagA"/>
</dbReference>
<evidence type="ECO:0000313" key="3">
    <source>
        <dbReference type="EMBL" id="MBE8721541.1"/>
    </source>
</evidence>
<protein>
    <submittedName>
        <fullName evidence="3">SusC/RagA family TonB-linked outer membrane protein</fullName>
    </submittedName>
</protein>
<reference evidence="3 4" key="1">
    <citation type="submission" date="2018-02" db="EMBL/GenBank/DDBJ databases">
        <title>Sphingobacterium KA21.</title>
        <authorList>
            <person name="Vasarhelyi B.M."/>
            <person name="Deshmukh S."/>
            <person name="Balint B."/>
            <person name="Kukolya J."/>
        </authorList>
    </citation>
    <scope>NUCLEOTIDE SEQUENCE [LARGE SCALE GENOMIC DNA]</scope>
    <source>
        <strain evidence="3 4">Ka21</strain>
    </source>
</reference>
<dbReference type="InterPro" id="IPR008969">
    <property type="entry name" value="CarboxyPept-like_regulatory"/>
</dbReference>
<keyword evidence="1" id="KW-1134">Transmembrane beta strand</keyword>
<dbReference type="Gene3D" id="2.170.130.10">
    <property type="entry name" value="TonB-dependent receptor, plug domain"/>
    <property type="match status" value="1"/>
</dbReference>
<evidence type="ECO:0000313" key="4">
    <source>
        <dbReference type="Proteomes" id="UP000618319"/>
    </source>
</evidence>